<protein>
    <submittedName>
        <fullName evidence="4">MSHA biogenesis protein MshN</fullName>
    </submittedName>
</protein>
<feature type="region of interest" description="Disordered" evidence="2">
    <location>
        <begin position="134"/>
        <end position="216"/>
    </location>
</feature>
<dbReference type="EMBL" id="CP011797">
    <property type="protein sequence ID" value="ATX77956.1"/>
    <property type="molecule type" value="Genomic_DNA"/>
</dbReference>
<feature type="transmembrane region" description="Helical" evidence="3">
    <location>
        <begin position="40"/>
        <end position="59"/>
    </location>
</feature>
<dbReference type="KEGG" id="rfo:REIFOR_02835"/>
<gene>
    <name evidence="4" type="primary">mshN</name>
    <name evidence="4" type="ORF">REIFOR_02835</name>
</gene>
<dbReference type="RefSeq" id="WP_158524395.1">
    <property type="nucleotide sequence ID" value="NZ_CP011797.1"/>
</dbReference>
<dbReference type="SUPFAM" id="SSF48452">
    <property type="entry name" value="TPR-like"/>
    <property type="match status" value="1"/>
</dbReference>
<dbReference type="AlphaFoldDB" id="A0A2K8L085"/>
<name>A0A2K8L085_9GAMM</name>
<dbReference type="PROSITE" id="PS50005">
    <property type="entry name" value="TPR"/>
    <property type="match status" value="1"/>
</dbReference>
<evidence type="ECO:0000313" key="4">
    <source>
        <dbReference type="EMBL" id="ATX77956.1"/>
    </source>
</evidence>
<feature type="compositionally biased region" description="Polar residues" evidence="2">
    <location>
        <begin position="165"/>
        <end position="192"/>
    </location>
</feature>
<keyword evidence="5" id="KW-1185">Reference proteome</keyword>
<organism evidence="4 5">
    <name type="scientific">Reinekea forsetii</name>
    <dbReference type="NCBI Taxonomy" id="1336806"/>
    <lineage>
        <taxon>Bacteria</taxon>
        <taxon>Pseudomonadati</taxon>
        <taxon>Pseudomonadota</taxon>
        <taxon>Gammaproteobacteria</taxon>
        <taxon>Oceanospirillales</taxon>
        <taxon>Saccharospirillaceae</taxon>
        <taxon>Reinekea</taxon>
    </lineage>
</organism>
<feature type="compositionally biased region" description="Polar residues" evidence="2">
    <location>
        <begin position="13"/>
        <end position="34"/>
    </location>
</feature>
<feature type="region of interest" description="Disordered" evidence="2">
    <location>
        <begin position="1"/>
        <end position="34"/>
    </location>
</feature>
<dbReference type="InterPro" id="IPR019734">
    <property type="entry name" value="TPR_rpt"/>
</dbReference>
<dbReference type="Proteomes" id="UP000229757">
    <property type="component" value="Chromosome"/>
</dbReference>
<feature type="compositionally biased region" description="Low complexity" evidence="2">
    <location>
        <begin position="193"/>
        <end position="215"/>
    </location>
</feature>
<dbReference type="OrthoDB" id="6198223at2"/>
<keyword evidence="1" id="KW-0802">TPR repeat</keyword>
<dbReference type="Gene3D" id="1.25.40.10">
    <property type="entry name" value="Tetratricopeptide repeat domain"/>
    <property type="match status" value="1"/>
</dbReference>
<proteinExistence type="predicted"/>
<accession>A0A2K8L085</accession>
<evidence type="ECO:0000256" key="3">
    <source>
        <dbReference type="SAM" id="Phobius"/>
    </source>
</evidence>
<feature type="repeat" description="TPR" evidence="1">
    <location>
        <begin position="308"/>
        <end position="341"/>
    </location>
</feature>
<evidence type="ECO:0000256" key="1">
    <source>
        <dbReference type="PROSITE-ProRule" id="PRU00339"/>
    </source>
</evidence>
<keyword evidence="3" id="KW-1133">Transmembrane helix</keyword>
<keyword evidence="3" id="KW-0812">Transmembrane</keyword>
<dbReference type="InterPro" id="IPR011990">
    <property type="entry name" value="TPR-like_helical_dom_sf"/>
</dbReference>
<reference evidence="4 5" key="1">
    <citation type="journal article" date="2017" name="Environ. Microbiol.">
        <title>Genomic and physiological analyses of 'Reinekea forsetii' reveal a versatile opportunistic lifestyle during spring algae blooms.</title>
        <authorList>
            <person name="Avci B."/>
            <person name="Hahnke R.L."/>
            <person name="Chafee M."/>
            <person name="Fischer T."/>
            <person name="Gruber-Vodicka H."/>
            <person name="Tegetmeyer H.E."/>
            <person name="Harder J."/>
            <person name="Fuchs B.M."/>
            <person name="Amann R.I."/>
            <person name="Teeling H."/>
        </authorList>
    </citation>
    <scope>NUCLEOTIDE SEQUENCE [LARGE SCALE GENOMIC DNA]</scope>
    <source>
        <strain evidence="4 5">Hel1_31_D35</strain>
    </source>
</reference>
<sequence length="393" mass="41860">MSLIHKALRQAERASSQGPKNEYNPLSTPQESSPATISPLVIIGGLLIWAAIAVVAWPVTKSEVLTSEPETLIPEALTSDALTPESRLEIESEQSSSNNPATDEVPAGAATESRQDALNQTIVTAAALPGVAHSTLTPTSGDAPPRVASASARKKTLRSDRATSAAVQNATPTLPPAAQSSLTQVIPSTVQTRAKSPVSSAAPSARSGTARAASGEGLIDPGLRAELIDSISVEPPTDKVIVRSKNLWQQQVQQAVAEGAIEQAEAILKQWLGAAPSDPVPRIWLARIYINSGFYRAAEPLLTTLTGSDANALLGLIYERTDRPQLAAKLFEALYQVNPENGRWLLFWAINSENSAQLAKSRSLYQTYLTLFELEDPALTQFSQQRLTALGGY</sequence>
<dbReference type="Pfam" id="PF14559">
    <property type="entry name" value="TPR_19"/>
    <property type="match status" value="1"/>
</dbReference>
<feature type="region of interest" description="Disordered" evidence="2">
    <location>
        <begin position="75"/>
        <end position="114"/>
    </location>
</feature>
<evidence type="ECO:0000313" key="5">
    <source>
        <dbReference type="Proteomes" id="UP000229757"/>
    </source>
</evidence>
<evidence type="ECO:0000256" key="2">
    <source>
        <dbReference type="SAM" id="MobiDB-lite"/>
    </source>
</evidence>
<keyword evidence="3" id="KW-0472">Membrane</keyword>